<proteinExistence type="predicted"/>
<gene>
    <name evidence="4" type="ORF">g.31412</name>
</gene>
<keyword evidence="2" id="KW-0479">Metal-binding</keyword>
<dbReference type="AlphaFoldDB" id="A0A2S2R6F9"/>
<dbReference type="OrthoDB" id="6580191at2759"/>
<feature type="domain" description="DDE Tnp4" evidence="3">
    <location>
        <begin position="3"/>
        <end position="66"/>
    </location>
</feature>
<protein>
    <recommendedName>
        <fullName evidence="3">DDE Tnp4 domain-containing protein</fullName>
    </recommendedName>
</protein>
<organism evidence="4">
    <name type="scientific">Sipha flava</name>
    <name type="common">yellow sugarcane aphid</name>
    <dbReference type="NCBI Taxonomy" id="143950"/>
    <lineage>
        <taxon>Eukaryota</taxon>
        <taxon>Metazoa</taxon>
        <taxon>Ecdysozoa</taxon>
        <taxon>Arthropoda</taxon>
        <taxon>Hexapoda</taxon>
        <taxon>Insecta</taxon>
        <taxon>Pterygota</taxon>
        <taxon>Neoptera</taxon>
        <taxon>Paraneoptera</taxon>
        <taxon>Hemiptera</taxon>
        <taxon>Sternorrhyncha</taxon>
        <taxon>Aphidomorpha</taxon>
        <taxon>Aphidoidea</taxon>
        <taxon>Aphididae</taxon>
        <taxon>Sipha</taxon>
    </lineage>
</organism>
<comment type="cofactor">
    <cofactor evidence="1">
        <name>a divalent metal cation</name>
        <dbReference type="ChEBI" id="CHEBI:60240"/>
    </cofactor>
</comment>
<reference evidence="4" key="1">
    <citation type="submission" date="2018-04" db="EMBL/GenBank/DDBJ databases">
        <title>Transcriptome assembly of Sipha flava.</title>
        <authorList>
            <person name="Scully E.D."/>
            <person name="Geib S.M."/>
            <person name="Palmer N.A."/>
            <person name="Koch K."/>
            <person name="Bradshaw J."/>
            <person name="Heng-Moss T."/>
            <person name="Sarath G."/>
        </authorList>
    </citation>
    <scope>NUCLEOTIDE SEQUENCE</scope>
</reference>
<dbReference type="EMBL" id="GGMS01016413">
    <property type="protein sequence ID" value="MBY85616.1"/>
    <property type="molecule type" value="Transcribed_RNA"/>
</dbReference>
<dbReference type="InterPro" id="IPR027806">
    <property type="entry name" value="HARBI1_dom"/>
</dbReference>
<evidence type="ECO:0000256" key="2">
    <source>
        <dbReference type="ARBA" id="ARBA00022723"/>
    </source>
</evidence>
<dbReference type="Pfam" id="PF13359">
    <property type="entry name" value="DDE_Tnp_4"/>
    <property type="match status" value="1"/>
</dbReference>
<evidence type="ECO:0000256" key="1">
    <source>
        <dbReference type="ARBA" id="ARBA00001968"/>
    </source>
</evidence>
<evidence type="ECO:0000313" key="4">
    <source>
        <dbReference type="EMBL" id="MBY85616.1"/>
    </source>
</evidence>
<sequence length="129" mass="15408">MRPYPQHRHDLSVERKIYYYRHCRGRRVVENDFGILAQRFRIYFRTITSKPGYIENIILVSCILHNYLRNNKMFLIENNSYDEIDQTTILNDLPSIGINAQTAGFNVREKFTDYFNSNEGSAPWQYGYI</sequence>
<name>A0A2S2R6F9_9HEMI</name>
<accession>A0A2S2R6F9</accession>
<evidence type="ECO:0000259" key="3">
    <source>
        <dbReference type="Pfam" id="PF13359"/>
    </source>
</evidence>
<dbReference type="GO" id="GO:0046872">
    <property type="term" value="F:metal ion binding"/>
    <property type="evidence" value="ECO:0007669"/>
    <property type="project" value="UniProtKB-KW"/>
</dbReference>